<organism evidence="1 2">
    <name type="scientific">Shewanella salipaludis</name>
    <dbReference type="NCBI Taxonomy" id="2723052"/>
    <lineage>
        <taxon>Bacteria</taxon>
        <taxon>Pseudomonadati</taxon>
        <taxon>Pseudomonadota</taxon>
        <taxon>Gammaproteobacteria</taxon>
        <taxon>Alteromonadales</taxon>
        <taxon>Shewanellaceae</taxon>
        <taxon>Shewanella</taxon>
    </lineage>
</organism>
<evidence type="ECO:0000313" key="2">
    <source>
        <dbReference type="Proteomes" id="UP000737113"/>
    </source>
</evidence>
<reference evidence="1" key="1">
    <citation type="submission" date="2020-04" db="EMBL/GenBank/DDBJ databases">
        <title>Description of Shewanella salipaludis sp. nov., isolated from a salt marsh.</title>
        <authorList>
            <person name="Park S."/>
            <person name="Yoon J.-H."/>
        </authorList>
    </citation>
    <scope>NUCLEOTIDE SEQUENCE</scope>
    <source>
        <strain evidence="1">SHSM-M6</strain>
    </source>
</reference>
<dbReference type="SUPFAM" id="SSF52833">
    <property type="entry name" value="Thioredoxin-like"/>
    <property type="match status" value="1"/>
</dbReference>
<comment type="caution">
    <text evidence="1">The sequence shown here is derived from an EMBL/GenBank/DDBJ whole genome shotgun (WGS) entry which is preliminary data.</text>
</comment>
<dbReference type="Gene3D" id="3.40.30.10">
    <property type="entry name" value="Glutaredoxin"/>
    <property type="match status" value="1"/>
</dbReference>
<dbReference type="CDD" id="cd03025">
    <property type="entry name" value="DsbA_FrnE_like"/>
    <property type="match status" value="1"/>
</dbReference>
<sequence>MTQTARLHAIIDPLCGWCYAAAPLLAAAAAAGFNITLHAGGMLTGTRCRQIDAAWRDYVIPQDLRIAELSGQPFGAAYFDGLLRDTSILLDSAPPSIAMLAVAAMGGDSLAFLHRVQLAHYRDGHCASDKAGLTALAQAQGLASDSFLAHYALSAAGLTPHLEASRALLRRLGARGFPAIAMEQANGDLRQLNINRFYGQADAWVAYLETRYAAMHS</sequence>
<gene>
    <name evidence="1" type="ORF">HC757_06510</name>
</gene>
<dbReference type="AlphaFoldDB" id="A0A972JJ80"/>
<dbReference type="InterPro" id="IPR036249">
    <property type="entry name" value="Thioredoxin-like_sf"/>
</dbReference>
<accession>A0A972JJ80</accession>
<keyword evidence="2" id="KW-1185">Reference proteome</keyword>
<protein>
    <submittedName>
        <fullName evidence="1">DsbA family protein</fullName>
    </submittedName>
</protein>
<proteinExistence type="predicted"/>
<name>A0A972JJ80_9GAMM</name>
<dbReference type="RefSeq" id="WP_169563502.1">
    <property type="nucleotide sequence ID" value="NZ_JAAXYH010000003.1"/>
</dbReference>
<dbReference type="Proteomes" id="UP000737113">
    <property type="component" value="Unassembled WGS sequence"/>
</dbReference>
<evidence type="ECO:0000313" key="1">
    <source>
        <dbReference type="EMBL" id="NMH64820.1"/>
    </source>
</evidence>
<dbReference type="EMBL" id="JAAXYH010000003">
    <property type="protein sequence ID" value="NMH64820.1"/>
    <property type="molecule type" value="Genomic_DNA"/>
</dbReference>